<dbReference type="InterPro" id="IPR008145">
    <property type="entry name" value="GK/Ca_channel_bsu"/>
</dbReference>
<reference evidence="2" key="1">
    <citation type="submission" date="2014-11" db="EMBL/GenBank/DDBJ databases">
        <authorList>
            <person name="Amaro Gonzalez C."/>
        </authorList>
    </citation>
    <scope>NUCLEOTIDE SEQUENCE</scope>
</reference>
<organism evidence="2">
    <name type="scientific">Anguilla anguilla</name>
    <name type="common">European freshwater eel</name>
    <name type="synonym">Muraena anguilla</name>
    <dbReference type="NCBI Taxonomy" id="7936"/>
    <lineage>
        <taxon>Eukaryota</taxon>
        <taxon>Metazoa</taxon>
        <taxon>Chordata</taxon>
        <taxon>Craniata</taxon>
        <taxon>Vertebrata</taxon>
        <taxon>Euteleostomi</taxon>
        <taxon>Actinopterygii</taxon>
        <taxon>Neopterygii</taxon>
        <taxon>Teleostei</taxon>
        <taxon>Anguilliformes</taxon>
        <taxon>Anguillidae</taxon>
        <taxon>Anguilla</taxon>
    </lineage>
</organism>
<dbReference type="PANTHER" id="PTHR14559">
    <property type="entry name" value="CASPASE RECRUITMENT DOMAIN FAMILY"/>
    <property type="match status" value="1"/>
</dbReference>
<dbReference type="GO" id="GO:0005737">
    <property type="term" value="C:cytoplasm"/>
    <property type="evidence" value="ECO:0007669"/>
    <property type="project" value="TreeGrafter"/>
</dbReference>
<dbReference type="AlphaFoldDB" id="A0A0E9X6P5"/>
<dbReference type="SUPFAM" id="SSF52540">
    <property type="entry name" value="P-loop containing nucleoside triphosphate hydrolases"/>
    <property type="match status" value="1"/>
</dbReference>
<dbReference type="InterPro" id="IPR027417">
    <property type="entry name" value="P-loop_NTPase"/>
</dbReference>
<feature type="domain" description="Guanylate kinase/L-type calcium channel beta subunit" evidence="1">
    <location>
        <begin position="12"/>
        <end position="105"/>
    </location>
</feature>
<reference evidence="2" key="2">
    <citation type="journal article" date="2015" name="Fish Shellfish Immunol.">
        <title>Early steps in the European eel (Anguilla anguilla)-Vibrio vulnificus interaction in the gills: Role of the RtxA13 toxin.</title>
        <authorList>
            <person name="Callol A."/>
            <person name="Pajuelo D."/>
            <person name="Ebbesson L."/>
            <person name="Teles M."/>
            <person name="MacKenzie S."/>
            <person name="Amaro C."/>
        </authorList>
    </citation>
    <scope>NUCLEOTIDE SEQUENCE</scope>
</reference>
<dbReference type="Pfam" id="PF00625">
    <property type="entry name" value="Guanylate_kin"/>
    <property type="match status" value="1"/>
</dbReference>
<evidence type="ECO:0000313" key="2">
    <source>
        <dbReference type="EMBL" id="JAH98397.1"/>
    </source>
</evidence>
<dbReference type="Gene3D" id="3.40.50.300">
    <property type="entry name" value="P-loop containing nucleotide triphosphate hydrolases"/>
    <property type="match status" value="1"/>
</dbReference>
<name>A0A0E9X6P5_ANGAN</name>
<dbReference type="GO" id="GO:0050700">
    <property type="term" value="F:CARD domain binding"/>
    <property type="evidence" value="ECO:0007669"/>
    <property type="project" value="TreeGrafter"/>
</dbReference>
<proteinExistence type="predicted"/>
<sequence>MEFNICKPDILSKEEFLMKQKIEPIIYSKEKHGCTYECITPENIEAVAAKNKHCLLEVGLSCTKDLLRREIYPIIIFIKVCEKNIKKLRRLQLKVDSEDDFVKTCRLKEKELDALPCLYTSVEPDSWSGVEDLLKVIKDKVLEEQKKTVWVEQDLL</sequence>
<dbReference type="EMBL" id="GBXM01010180">
    <property type="protein sequence ID" value="JAH98397.1"/>
    <property type="molecule type" value="Transcribed_RNA"/>
</dbReference>
<accession>A0A0E9X6P5</accession>
<evidence type="ECO:0000259" key="1">
    <source>
        <dbReference type="Pfam" id="PF00625"/>
    </source>
</evidence>
<protein>
    <recommendedName>
        <fullName evidence="1">Guanylate kinase/L-type calcium channel beta subunit domain-containing protein</fullName>
    </recommendedName>
</protein>
<dbReference type="PANTHER" id="PTHR14559:SF4">
    <property type="entry name" value="CASPASE RECRUITMENT DOMAIN-CONTAINING PROTEIN 11"/>
    <property type="match status" value="1"/>
</dbReference>